<dbReference type="EMBL" id="NISI01000029">
    <property type="protein sequence ID" value="OWQ96467.1"/>
    <property type="molecule type" value="Genomic_DNA"/>
</dbReference>
<organism evidence="2 3">
    <name type="scientific">Roseateles puraquae</name>
    <dbReference type="NCBI Taxonomy" id="431059"/>
    <lineage>
        <taxon>Bacteria</taxon>
        <taxon>Pseudomonadati</taxon>
        <taxon>Pseudomonadota</taxon>
        <taxon>Betaproteobacteria</taxon>
        <taxon>Burkholderiales</taxon>
        <taxon>Sphaerotilaceae</taxon>
        <taxon>Roseateles</taxon>
    </lineage>
</organism>
<name>A0A254MXD5_9BURK</name>
<feature type="region of interest" description="Disordered" evidence="1">
    <location>
        <begin position="41"/>
        <end position="68"/>
    </location>
</feature>
<protein>
    <submittedName>
        <fullName evidence="2">Uncharacterized protein</fullName>
    </submittedName>
</protein>
<evidence type="ECO:0000313" key="3">
    <source>
        <dbReference type="Proteomes" id="UP000197446"/>
    </source>
</evidence>
<accession>A0A254MXD5</accession>
<dbReference type="AlphaFoldDB" id="A0A254MXD5"/>
<keyword evidence="3" id="KW-1185">Reference proteome</keyword>
<sequence>MALRELGEKALYGFGSPVQVALELAAAHTLQMLLLPTSVTPSSKQALQPAKSSQMSLPCKQWDGRPHP</sequence>
<comment type="caution">
    <text evidence="2">The sequence shown here is derived from an EMBL/GenBank/DDBJ whole genome shotgun (WGS) entry which is preliminary data.</text>
</comment>
<feature type="compositionally biased region" description="Polar residues" evidence="1">
    <location>
        <begin position="41"/>
        <end position="56"/>
    </location>
</feature>
<evidence type="ECO:0000256" key="1">
    <source>
        <dbReference type="SAM" id="MobiDB-lite"/>
    </source>
</evidence>
<reference evidence="2 3" key="1">
    <citation type="journal article" date="2007" name="Int. J. Syst. Evol. Microbiol.">
        <title>Description of Pelomonas aquatica sp. nov. and Pelomonas puraquae sp. nov., isolated from industrial and haemodialysis water.</title>
        <authorList>
            <person name="Gomila M."/>
            <person name="Bowien B."/>
            <person name="Falsen E."/>
            <person name="Moore E.R."/>
            <person name="Lalucat J."/>
        </authorList>
    </citation>
    <scope>NUCLEOTIDE SEQUENCE [LARGE SCALE GENOMIC DNA]</scope>
    <source>
        <strain evidence="2 3">CCUG 52769</strain>
    </source>
</reference>
<gene>
    <name evidence="2" type="ORF">CDO81_27165</name>
</gene>
<dbReference type="Proteomes" id="UP000197446">
    <property type="component" value="Unassembled WGS sequence"/>
</dbReference>
<evidence type="ECO:0000313" key="2">
    <source>
        <dbReference type="EMBL" id="OWQ96467.1"/>
    </source>
</evidence>
<proteinExistence type="predicted"/>